<gene>
    <name evidence="1" type="ORF">DES51_105239</name>
</gene>
<accession>A0A318KVM3</accession>
<dbReference type="EMBL" id="QJKH01000005">
    <property type="protein sequence ID" value="PXX79765.1"/>
    <property type="molecule type" value="Genomic_DNA"/>
</dbReference>
<evidence type="ECO:0000313" key="1">
    <source>
        <dbReference type="EMBL" id="PXX79765.1"/>
    </source>
</evidence>
<protein>
    <submittedName>
        <fullName evidence="1">Uncharacterized protein</fullName>
    </submittedName>
</protein>
<name>A0A318KVM3_9FIRM</name>
<dbReference type="RefSeq" id="WP_022937141.1">
    <property type="nucleotide sequence ID" value="NZ_CABKRQ010000002.1"/>
</dbReference>
<evidence type="ECO:0000313" key="2">
    <source>
        <dbReference type="Proteomes" id="UP000247612"/>
    </source>
</evidence>
<reference evidence="1 2" key="1">
    <citation type="submission" date="2018-05" db="EMBL/GenBank/DDBJ databases">
        <title>Genomic Encyclopedia of Type Strains, Phase IV (KMG-IV): sequencing the most valuable type-strain genomes for metagenomic binning, comparative biology and taxonomic classification.</title>
        <authorList>
            <person name="Goeker M."/>
        </authorList>
    </citation>
    <scope>NUCLEOTIDE SEQUENCE [LARGE SCALE GENOMIC DNA]</scope>
    <source>
        <strain evidence="1 2">JC118</strain>
    </source>
</reference>
<keyword evidence="2" id="KW-1185">Reference proteome</keyword>
<comment type="caution">
    <text evidence="1">The sequence shown here is derived from an EMBL/GenBank/DDBJ whole genome shotgun (WGS) entry which is preliminary data.</text>
</comment>
<organism evidence="1 2">
    <name type="scientific">Dielma fastidiosa</name>
    <dbReference type="NCBI Taxonomy" id="1034346"/>
    <lineage>
        <taxon>Bacteria</taxon>
        <taxon>Bacillati</taxon>
        <taxon>Bacillota</taxon>
        <taxon>Erysipelotrichia</taxon>
        <taxon>Erysipelotrichales</taxon>
        <taxon>Erysipelotrichaceae</taxon>
        <taxon>Dielma</taxon>
    </lineage>
</organism>
<proteinExistence type="predicted"/>
<dbReference type="Proteomes" id="UP000247612">
    <property type="component" value="Unassembled WGS sequence"/>
</dbReference>
<dbReference type="AlphaFoldDB" id="A0A318KVM3"/>
<sequence>MQENKTLDQLNAEGREFIQESLKNIKANTYKGIINGHAAMREIVDVIDKYDLSFNQARRLLIDTADFLGGCKMKTKKKTVSDNQKQFENGEITLNEYRKKCGLSPIAEGDKKLELIKTE</sequence>